<evidence type="ECO:0000313" key="2">
    <source>
        <dbReference type="EMBL" id="MDI6101764.1"/>
    </source>
</evidence>
<dbReference type="EMBL" id="JASCTH010000016">
    <property type="protein sequence ID" value="MDI6101764.1"/>
    <property type="molecule type" value="Genomic_DNA"/>
</dbReference>
<sequence length="159" mass="16264">MSRTVRRWAPPVAAALVLIAAGAAWAVTRPSSEAGAPVAAAPSVSTVVVDLTATGMQAKCREPEAQRLAGSADFAFEGTVSGIENGRVTLAVTRVFKGEAATTVRVSQADGGSERMLGSGEFEAARNYLIAAADGSVLICGYSGEADAIGLRELYEAAF</sequence>
<comment type="caution">
    <text evidence="2">The sequence shown here is derived from an EMBL/GenBank/DDBJ whole genome shotgun (WGS) entry which is preliminary data.</text>
</comment>
<dbReference type="Proteomes" id="UP001241758">
    <property type="component" value="Unassembled WGS sequence"/>
</dbReference>
<keyword evidence="3" id="KW-1185">Reference proteome</keyword>
<protein>
    <submittedName>
        <fullName evidence="2">Uncharacterized protein</fullName>
    </submittedName>
</protein>
<evidence type="ECO:0000256" key="1">
    <source>
        <dbReference type="SAM" id="SignalP"/>
    </source>
</evidence>
<feature type="chain" id="PRO_5046665351" evidence="1">
    <location>
        <begin position="27"/>
        <end position="159"/>
    </location>
</feature>
<keyword evidence="1" id="KW-0732">Signal</keyword>
<proteinExistence type="predicted"/>
<gene>
    <name evidence="2" type="ORF">QLQ12_24385</name>
</gene>
<feature type="signal peptide" evidence="1">
    <location>
        <begin position="1"/>
        <end position="26"/>
    </location>
</feature>
<dbReference type="RefSeq" id="WP_282762747.1">
    <property type="nucleotide sequence ID" value="NZ_JASCTH010000016.1"/>
</dbReference>
<accession>A0ABT6WPY3</accession>
<organism evidence="2 3">
    <name type="scientific">Actinoplanes sandaracinus</name>
    <dbReference type="NCBI Taxonomy" id="3045177"/>
    <lineage>
        <taxon>Bacteria</taxon>
        <taxon>Bacillati</taxon>
        <taxon>Actinomycetota</taxon>
        <taxon>Actinomycetes</taxon>
        <taxon>Micromonosporales</taxon>
        <taxon>Micromonosporaceae</taxon>
        <taxon>Actinoplanes</taxon>
    </lineage>
</organism>
<name>A0ABT6WPY3_9ACTN</name>
<reference evidence="2 3" key="1">
    <citation type="submission" date="2023-05" db="EMBL/GenBank/DDBJ databases">
        <title>Actinoplanes sp. NEAU-A12 genome sequencing.</title>
        <authorList>
            <person name="Wang Z.-S."/>
        </authorList>
    </citation>
    <scope>NUCLEOTIDE SEQUENCE [LARGE SCALE GENOMIC DNA]</scope>
    <source>
        <strain evidence="2 3">NEAU-A12</strain>
    </source>
</reference>
<evidence type="ECO:0000313" key="3">
    <source>
        <dbReference type="Proteomes" id="UP001241758"/>
    </source>
</evidence>